<evidence type="ECO:0000256" key="4">
    <source>
        <dbReference type="ARBA" id="ARBA00023004"/>
    </source>
</evidence>
<evidence type="ECO:0000256" key="6">
    <source>
        <dbReference type="PIRSR" id="PIRSR004869-50"/>
    </source>
</evidence>
<comment type="cofactor">
    <cofactor evidence="6">
        <name>[4Fe-4S] cluster</name>
        <dbReference type="ChEBI" id="CHEBI:49883"/>
    </cofactor>
    <text evidence="6">Binds 1 [4Fe-4S] cluster. The cluster is coordinated with 3 cysteines and an exchangeable S-adenosyl-L-methionine.</text>
</comment>
<keyword evidence="5 6" id="KW-0411">Iron-sulfur</keyword>
<evidence type="ECO:0000256" key="3">
    <source>
        <dbReference type="ARBA" id="ARBA00022723"/>
    </source>
</evidence>
<protein>
    <submittedName>
        <fullName evidence="8">AmmeMemoRadiSam system radical SAM enzyme</fullName>
    </submittedName>
</protein>
<dbReference type="PANTHER" id="PTHR30352">
    <property type="entry name" value="PYRUVATE FORMATE-LYASE-ACTIVATING ENZYME"/>
    <property type="match status" value="1"/>
</dbReference>
<feature type="binding site" evidence="6">
    <location>
        <position position="90"/>
    </location>
    <ligand>
        <name>[4Fe-4S] cluster</name>
        <dbReference type="ChEBI" id="CHEBI:49883"/>
        <note>4Fe-4S-S-AdoMet</note>
    </ligand>
</feature>
<dbReference type="PIRSF" id="PIRSF004869">
    <property type="entry name" value="PflX_prd"/>
    <property type="match status" value="1"/>
</dbReference>
<dbReference type="InterPro" id="IPR027596">
    <property type="entry name" value="AmmeMemoSam_rS"/>
</dbReference>
<keyword evidence="2 6" id="KW-0949">S-adenosyl-L-methionine</keyword>
<dbReference type="Pfam" id="PF04055">
    <property type="entry name" value="Radical_SAM"/>
    <property type="match status" value="1"/>
</dbReference>
<dbReference type="SUPFAM" id="SSF102114">
    <property type="entry name" value="Radical SAM enzymes"/>
    <property type="match status" value="1"/>
</dbReference>
<dbReference type="EMBL" id="CP084167">
    <property type="protein sequence ID" value="UJG43837.1"/>
    <property type="molecule type" value="Genomic_DNA"/>
</dbReference>
<dbReference type="AlphaFoldDB" id="A0A9Y1BRP8"/>
<accession>A0A9Y1BRP8</accession>
<keyword evidence="4 6" id="KW-0408">Iron</keyword>
<dbReference type="InterPro" id="IPR007197">
    <property type="entry name" value="rSAM"/>
</dbReference>
<feature type="binding site" evidence="6">
    <location>
        <position position="94"/>
    </location>
    <ligand>
        <name>[4Fe-4S] cluster</name>
        <dbReference type="ChEBI" id="CHEBI:49883"/>
        <note>4Fe-4S-S-AdoMet</note>
    </ligand>
</feature>
<dbReference type="InterPro" id="IPR013785">
    <property type="entry name" value="Aldolase_TIM"/>
</dbReference>
<sequence>MNTKTDPRVKEAYLYKKLDDSKVQCLTCNRFCILEKGELGYCKVRANYEGKLYNIEYSDISSYNLNPIEKKPAYHYYPTSTALTLGSWGCNFPCEFCQNFEISKRPPPQDFLNSSLLSVERVIETIRTNPGIQGISFSFNEPTLSLEYTVDVFKNIDPTYYKHYVTNGYMSPYALDLLIDAGMNGMTVSFKGQSEKIEHILDVKLEKIWKNVKSAYQSDVHIEIVYLVIPEFNDEEEQIIEFVKKIKNNLSIYTPVHFIRYFPHYLFEIPATPIDTLQKVHSIAKNEGLKYVYLGNVPGHPLQNTFCPNCAELLVERDLMSVTYTNMTVDLKCPNCLEEIPIYPYRRVNEIKNKD</sequence>
<dbReference type="PROSITE" id="PS51918">
    <property type="entry name" value="RADICAL_SAM"/>
    <property type="match status" value="1"/>
</dbReference>
<evidence type="ECO:0000313" key="8">
    <source>
        <dbReference type="EMBL" id="UJG43837.1"/>
    </source>
</evidence>
<reference evidence="8" key="1">
    <citation type="journal article" date="2022" name="Nat. Microbiol.">
        <title>Unique mobile elements and scalable gene flow at the prokaryote-eukaryote boundary revealed by circularized Asgard archaea genomes.</title>
        <authorList>
            <person name="Wu F."/>
            <person name="Speth D.R."/>
            <person name="Philosof A."/>
            <person name="Cremiere A."/>
            <person name="Narayanan A."/>
            <person name="Barco R.A."/>
            <person name="Connon S.A."/>
            <person name="Amend J.P."/>
            <person name="Antoshechkin I.A."/>
            <person name="Orphan V.J."/>
        </authorList>
    </citation>
    <scope>NUCLEOTIDE SEQUENCE</scope>
    <source>
        <strain evidence="8">PR6</strain>
    </source>
</reference>
<evidence type="ECO:0000256" key="1">
    <source>
        <dbReference type="ARBA" id="ARBA00022485"/>
    </source>
</evidence>
<keyword evidence="1" id="KW-0004">4Fe-4S</keyword>
<dbReference type="InterPro" id="IPR058240">
    <property type="entry name" value="rSAM_sf"/>
</dbReference>
<dbReference type="NCBIfam" id="TIGR04337">
    <property type="entry name" value="AmmeMemoSam_rS"/>
    <property type="match status" value="1"/>
</dbReference>
<dbReference type="SFLD" id="SFLDS00029">
    <property type="entry name" value="Radical_SAM"/>
    <property type="match status" value="1"/>
</dbReference>
<dbReference type="GO" id="GO:0003824">
    <property type="term" value="F:catalytic activity"/>
    <property type="evidence" value="ECO:0007669"/>
    <property type="project" value="InterPro"/>
</dbReference>
<evidence type="ECO:0000256" key="5">
    <source>
        <dbReference type="ARBA" id="ARBA00023014"/>
    </source>
</evidence>
<dbReference type="GO" id="GO:0051539">
    <property type="term" value="F:4 iron, 4 sulfur cluster binding"/>
    <property type="evidence" value="ECO:0007669"/>
    <property type="project" value="UniProtKB-KW"/>
</dbReference>
<dbReference type="SFLD" id="SFLDG01101">
    <property type="entry name" value="Uncharacterised_Radical_SAM_Su"/>
    <property type="match status" value="1"/>
</dbReference>
<feature type="domain" description="Radical SAM core" evidence="7">
    <location>
        <begin position="75"/>
        <end position="290"/>
    </location>
</feature>
<dbReference type="CDD" id="cd01335">
    <property type="entry name" value="Radical_SAM"/>
    <property type="match status" value="1"/>
</dbReference>
<keyword evidence="3 6" id="KW-0479">Metal-binding</keyword>
<evidence type="ECO:0000256" key="2">
    <source>
        <dbReference type="ARBA" id="ARBA00022691"/>
    </source>
</evidence>
<evidence type="ECO:0000259" key="7">
    <source>
        <dbReference type="PROSITE" id="PS51918"/>
    </source>
</evidence>
<proteinExistence type="predicted"/>
<name>A0A9Y1BRP8_9ARCH</name>
<dbReference type="Gene3D" id="3.20.20.70">
    <property type="entry name" value="Aldolase class I"/>
    <property type="match status" value="1"/>
</dbReference>
<dbReference type="PANTHER" id="PTHR30352:SF5">
    <property type="entry name" value="PYRUVATE FORMATE-LYASE 1-ACTIVATING ENZYME"/>
    <property type="match status" value="1"/>
</dbReference>
<dbReference type="InterPro" id="IPR034457">
    <property type="entry name" value="Organic_radical-activating"/>
</dbReference>
<dbReference type="Proteomes" id="UP001200513">
    <property type="component" value="Chromosome"/>
</dbReference>
<dbReference type="InterPro" id="IPR016431">
    <property type="entry name" value="Pyrv-formate_lyase-activ_prd"/>
</dbReference>
<feature type="binding site" evidence="6">
    <location>
        <position position="97"/>
    </location>
    <ligand>
        <name>[4Fe-4S] cluster</name>
        <dbReference type="ChEBI" id="CHEBI:49883"/>
        <note>4Fe-4S-S-AdoMet</note>
    </ligand>
</feature>
<dbReference type="GO" id="GO:0046872">
    <property type="term" value="F:metal ion binding"/>
    <property type="evidence" value="ECO:0007669"/>
    <property type="project" value="UniProtKB-KW"/>
</dbReference>
<organism evidence="8">
    <name type="scientific">Candidatus Heimdallarchaeum endolithica</name>
    <dbReference type="NCBI Taxonomy" id="2876572"/>
    <lineage>
        <taxon>Archaea</taxon>
        <taxon>Promethearchaeati</taxon>
        <taxon>Candidatus Heimdallarchaeota</taxon>
        <taxon>Candidatus Heimdallarchaeia (ex Rinke et al. 2021) (nom. nud.)</taxon>
        <taxon>Candidatus Heimdallarchaeales</taxon>
        <taxon>Candidatus Heimdallarchaeaceae</taxon>
        <taxon>Candidatus Heimdallarchaeum</taxon>
    </lineage>
</organism>
<gene>
    <name evidence="8" type="primary">amrS</name>
    <name evidence="8" type="ORF">K9W46_01305</name>
</gene>